<comment type="caution">
    <text evidence="1">The sequence shown here is derived from an EMBL/GenBank/DDBJ whole genome shotgun (WGS) entry which is preliminary data.</text>
</comment>
<dbReference type="EMBL" id="JMSN01000134">
    <property type="protein sequence ID" value="KDN37664.1"/>
    <property type="molecule type" value="Genomic_DNA"/>
</dbReference>
<dbReference type="AlphaFoldDB" id="A0A066VFW7"/>
<keyword evidence="2" id="KW-1185">Reference proteome</keyword>
<proteinExistence type="predicted"/>
<name>A0A066VFW7_TILAU</name>
<evidence type="ECO:0000313" key="1">
    <source>
        <dbReference type="EMBL" id="KDN37664.1"/>
    </source>
</evidence>
<dbReference type="GeneID" id="25267414"/>
<dbReference type="Proteomes" id="UP000027361">
    <property type="component" value="Unassembled WGS sequence"/>
</dbReference>
<dbReference type="HOGENOM" id="CLU_1636593_0_0_1"/>
<evidence type="ECO:0000313" key="2">
    <source>
        <dbReference type="Proteomes" id="UP000027361"/>
    </source>
</evidence>
<accession>A0A066VFW7</accession>
<dbReference type="RefSeq" id="XP_013240433.1">
    <property type="nucleotide sequence ID" value="XM_013384979.1"/>
</dbReference>
<protein>
    <submittedName>
        <fullName evidence="1">Uncharacterized protein</fullName>
    </submittedName>
</protein>
<reference evidence="1 2" key="1">
    <citation type="submission" date="2014-05" db="EMBL/GenBank/DDBJ databases">
        <title>Draft genome sequence of a rare smut relative, Tilletiaria anomala UBC 951.</title>
        <authorList>
            <consortium name="DOE Joint Genome Institute"/>
            <person name="Toome M."/>
            <person name="Kuo A."/>
            <person name="Henrissat B."/>
            <person name="Lipzen A."/>
            <person name="Tritt A."/>
            <person name="Yoshinaga Y."/>
            <person name="Zane M."/>
            <person name="Barry K."/>
            <person name="Grigoriev I.V."/>
            <person name="Spatafora J.W."/>
            <person name="Aimea M.C."/>
        </authorList>
    </citation>
    <scope>NUCLEOTIDE SEQUENCE [LARGE SCALE GENOMIC DNA]</scope>
    <source>
        <strain evidence="1 2">UBC 951</strain>
    </source>
</reference>
<dbReference type="InParanoid" id="A0A066VFW7"/>
<gene>
    <name evidence="1" type="ORF">K437DRAFT_36847</name>
</gene>
<organism evidence="1 2">
    <name type="scientific">Tilletiaria anomala (strain ATCC 24038 / CBS 436.72 / UBC 951)</name>
    <dbReference type="NCBI Taxonomy" id="1037660"/>
    <lineage>
        <taxon>Eukaryota</taxon>
        <taxon>Fungi</taxon>
        <taxon>Dikarya</taxon>
        <taxon>Basidiomycota</taxon>
        <taxon>Ustilaginomycotina</taxon>
        <taxon>Exobasidiomycetes</taxon>
        <taxon>Georgefischeriales</taxon>
        <taxon>Tilletiariaceae</taxon>
        <taxon>Tilletiaria</taxon>
    </lineage>
</organism>
<sequence>MPGMKMTVISSLRMVERLVNTMDVVLGKDDACQIPATAIDDLHTLKAKSEDIIRASLAKKRRRGPTTNRQGRVMWFASSSISPPMMKAEFRGRYASMQDVIWLKECVICCEHCNILSKESRPGTAVILIAPFLPRTWVVVLTGEGQRGASALMPAQVLAGFA</sequence>